<keyword evidence="1" id="KW-0472">Membrane</keyword>
<protein>
    <recommendedName>
        <fullName evidence="4">Cytochrome B</fullName>
    </recommendedName>
</protein>
<dbReference type="EMBL" id="JAEHFX010000002">
    <property type="protein sequence ID" value="MBK0402227.1"/>
    <property type="molecule type" value="Genomic_DNA"/>
</dbReference>
<reference evidence="2 3" key="1">
    <citation type="submission" date="2020-12" db="EMBL/GenBank/DDBJ databases">
        <title>Bacterial novel species Adhaeribacter sp. BT258 isolated from soil.</title>
        <authorList>
            <person name="Jung H.-Y."/>
        </authorList>
    </citation>
    <scope>NUCLEOTIDE SEQUENCE [LARGE SCALE GENOMIC DNA]</scope>
    <source>
        <strain evidence="2 3">BT258</strain>
    </source>
</reference>
<accession>A0ABS1BYM8</accession>
<organism evidence="2 3">
    <name type="scientific">Adhaeribacter terrigena</name>
    <dbReference type="NCBI Taxonomy" id="2793070"/>
    <lineage>
        <taxon>Bacteria</taxon>
        <taxon>Pseudomonadati</taxon>
        <taxon>Bacteroidota</taxon>
        <taxon>Cytophagia</taxon>
        <taxon>Cytophagales</taxon>
        <taxon>Hymenobacteraceae</taxon>
        <taxon>Adhaeribacter</taxon>
    </lineage>
</organism>
<feature type="transmembrane region" description="Helical" evidence="1">
    <location>
        <begin position="12"/>
        <end position="32"/>
    </location>
</feature>
<dbReference type="RefSeq" id="WP_200504940.1">
    <property type="nucleotide sequence ID" value="NZ_JAEHFX010000002.1"/>
</dbReference>
<keyword evidence="1" id="KW-0812">Transmembrane</keyword>
<proteinExistence type="predicted"/>
<name>A0ABS1BYM8_9BACT</name>
<gene>
    <name evidence="2" type="ORF">I5M27_04480</name>
</gene>
<keyword evidence="3" id="KW-1185">Reference proteome</keyword>
<evidence type="ECO:0000313" key="2">
    <source>
        <dbReference type="EMBL" id="MBK0402227.1"/>
    </source>
</evidence>
<evidence type="ECO:0000256" key="1">
    <source>
        <dbReference type="SAM" id="Phobius"/>
    </source>
</evidence>
<feature type="transmembrane region" description="Helical" evidence="1">
    <location>
        <begin position="85"/>
        <end position="106"/>
    </location>
</feature>
<feature type="transmembrane region" description="Helical" evidence="1">
    <location>
        <begin position="44"/>
        <end position="65"/>
    </location>
</feature>
<sequence>MYTGLMHAHSGLAYLLLAALIFAIVYNLIGFMGNKPFTEGNRKIALIGLIATHIQVVIGLVLYFVSPYGLSNFSGGNMKDGAARLLMLEHPLTMIIAAVLITIGYSKAKRLTDSNARYKKILIFFTLGLILILSRIPWSNWL</sequence>
<evidence type="ECO:0000313" key="3">
    <source>
        <dbReference type="Proteomes" id="UP000644147"/>
    </source>
</evidence>
<dbReference type="Proteomes" id="UP000644147">
    <property type="component" value="Unassembled WGS sequence"/>
</dbReference>
<evidence type="ECO:0008006" key="4">
    <source>
        <dbReference type="Google" id="ProtNLM"/>
    </source>
</evidence>
<comment type="caution">
    <text evidence="2">The sequence shown here is derived from an EMBL/GenBank/DDBJ whole genome shotgun (WGS) entry which is preliminary data.</text>
</comment>
<keyword evidence="1" id="KW-1133">Transmembrane helix</keyword>
<feature type="transmembrane region" description="Helical" evidence="1">
    <location>
        <begin position="118"/>
        <end position="138"/>
    </location>
</feature>